<dbReference type="PANTHER" id="PTHR43908:SF3">
    <property type="entry name" value="AT29763P-RELATED"/>
    <property type="match status" value="1"/>
</dbReference>
<dbReference type="AlphaFoldDB" id="A0A7S3K6Y9"/>
<dbReference type="EMBL" id="HBIJ01023344">
    <property type="protein sequence ID" value="CAE0374587.1"/>
    <property type="molecule type" value="Transcribed_RNA"/>
</dbReference>
<dbReference type="Pfam" id="PF00226">
    <property type="entry name" value="DnaJ"/>
    <property type="match status" value="1"/>
</dbReference>
<name>A0A7S3K6Y9_9STRA</name>
<dbReference type="CDD" id="cd06257">
    <property type="entry name" value="DnaJ"/>
    <property type="match status" value="1"/>
</dbReference>
<proteinExistence type="predicted"/>
<evidence type="ECO:0000313" key="2">
    <source>
        <dbReference type="EMBL" id="CAE0374587.1"/>
    </source>
</evidence>
<dbReference type="PANTHER" id="PTHR43908">
    <property type="entry name" value="AT29763P-RELATED"/>
    <property type="match status" value="1"/>
</dbReference>
<dbReference type="InterPro" id="IPR001623">
    <property type="entry name" value="DnaJ_domain"/>
</dbReference>
<organism evidence="2">
    <name type="scientific">Aureoumbra lagunensis</name>
    <dbReference type="NCBI Taxonomy" id="44058"/>
    <lineage>
        <taxon>Eukaryota</taxon>
        <taxon>Sar</taxon>
        <taxon>Stramenopiles</taxon>
        <taxon>Ochrophyta</taxon>
        <taxon>Pelagophyceae</taxon>
        <taxon>Pelagomonadales</taxon>
        <taxon>Aureoumbra</taxon>
    </lineage>
</organism>
<gene>
    <name evidence="2" type="ORF">ALAG00032_LOCUS15391</name>
</gene>
<dbReference type="SMART" id="SM00271">
    <property type="entry name" value="DnaJ"/>
    <property type="match status" value="1"/>
</dbReference>
<dbReference type="PROSITE" id="PS50076">
    <property type="entry name" value="DNAJ_2"/>
    <property type="match status" value="1"/>
</dbReference>
<dbReference type="Gene3D" id="1.10.287.110">
    <property type="entry name" value="DnaJ domain"/>
    <property type="match status" value="1"/>
</dbReference>
<dbReference type="GO" id="GO:0071218">
    <property type="term" value="P:cellular response to misfolded protein"/>
    <property type="evidence" value="ECO:0007669"/>
    <property type="project" value="TreeGrafter"/>
</dbReference>
<dbReference type="InterPro" id="IPR036869">
    <property type="entry name" value="J_dom_sf"/>
</dbReference>
<feature type="domain" description="J" evidence="1">
    <location>
        <begin position="17"/>
        <end position="84"/>
    </location>
</feature>
<dbReference type="InterPro" id="IPR051100">
    <property type="entry name" value="DnaJ_subfamily_B/C"/>
</dbReference>
<dbReference type="PRINTS" id="PR00625">
    <property type="entry name" value="JDOMAIN"/>
</dbReference>
<accession>A0A7S3K6Y9</accession>
<dbReference type="GO" id="GO:0005789">
    <property type="term" value="C:endoplasmic reticulum membrane"/>
    <property type="evidence" value="ECO:0007669"/>
    <property type="project" value="TreeGrafter"/>
</dbReference>
<protein>
    <recommendedName>
        <fullName evidence="1">J domain-containing protein</fullName>
    </recommendedName>
</protein>
<dbReference type="GO" id="GO:0030544">
    <property type="term" value="F:Hsp70 protein binding"/>
    <property type="evidence" value="ECO:0007669"/>
    <property type="project" value="TreeGrafter"/>
</dbReference>
<sequence>MVDAQAETIDKIFAASSMYEVLDVSPNASAAEIRKKYLKRSVMVHPDRCSDPRATAAFQRVSEAYDTLYSQSNTQERQTAGSTGPSQSPAPPDFTFDDALRVFKTAVRAAQMARGATEIENTGSIDDILRLASAMIALREAGAFGTDARTVASVAGGIVAGASVAAALLPQSWRQSIREHVTPDNALWAISAASLVAGVVVRALNNEEENNHNNNNRRRR</sequence>
<evidence type="ECO:0000259" key="1">
    <source>
        <dbReference type="PROSITE" id="PS50076"/>
    </source>
</evidence>
<dbReference type="SUPFAM" id="SSF46565">
    <property type="entry name" value="Chaperone J-domain"/>
    <property type="match status" value="1"/>
</dbReference>
<reference evidence="2" key="1">
    <citation type="submission" date="2021-01" db="EMBL/GenBank/DDBJ databases">
        <authorList>
            <person name="Corre E."/>
            <person name="Pelletier E."/>
            <person name="Niang G."/>
            <person name="Scheremetjew M."/>
            <person name="Finn R."/>
            <person name="Kale V."/>
            <person name="Holt S."/>
            <person name="Cochrane G."/>
            <person name="Meng A."/>
            <person name="Brown T."/>
            <person name="Cohen L."/>
        </authorList>
    </citation>
    <scope>NUCLEOTIDE SEQUENCE</scope>
    <source>
        <strain evidence="2">CCMP1510</strain>
    </source>
</reference>